<accession>A0A7K0CD84</accession>
<name>A0A7K0CD84_9ACTN</name>
<protein>
    <recommendedName>
        <fullName evidence="3">DNA-binding protein</fullName>
    </recommendedName>
</protein>
<organism evidence="1 2">
    <name type="scientific">Streptomyces smaragdinus</name>
    <dbReference type="NCBI Taxonomy" id="2585196"/>
    <lineage>
        <taxon>Bacteria</taxon>
        <taxon>Bacillati</taxon>
        <taxon>Actinomycetota</taxon>
        <taxon>Actinomycetes</taxon>
        <taxon>Kitasatosporales</taxon>
        <taxon>Streptomycetaceae</taxon>
        <taxon>Streptomyces</taxon>
    </lineage>
</organism>
<evidence type="ECO:0000313" key="2">
    <source>
        <dbReference type="Proteomes" id="UP000466345"/>
    </source>
</evidence>
<sequence>MTLEELLALPPTVNVTTAARALGIGVHKAYNLIKDGTFPVQPLSLGGTVRVPTAALWRVLGVTPPRSDHA</sequence>
<reference evidence="1 2" key="1">
    <citation type="submission" date="2019-10" db="EMBL/GenBank/DDBJ databases">
        <title>Streptomyces smaragdinus sp. nov. and Streptomyces fabii sp. nov., isolated from the gut of fungus growing-termite Macrotermes natalensis.</title>
        <authorList>
            <person name="Schwitalla J."/>
            <person name="Benndorf R."/>
            <person name="Martin K."/>
            <person name="De Beer W."/>
            <person name="Kaster A.-K."/>
            <person name="Vollmers J."/>
            <person name="Poulsen M."/>
            <person name="Beemelmanns C."/>
        </authorList>
    </citation>
    <scope>NUCLEOTIDE SEQUENCE [LARGE SCALE GENOMIC DNA]</scope>
    <source>
        <strain evidence="1 2">RB5</strain>
    </source>
</reference>
<comment type="caution">
    <text evidence="1">The sequence shown here is derived from an EMBL/GenBank/DDBJ whole genome shotgun (WGS) entry which is preliminary data.</text>
</comment>
<keyword evidence="2" id="KW-1185">Reference proteome</keyword>
<dbReference type="EMBL" id="WEGJ01000003">
    <property type="protein sequence ID" value="MQY11421.1"/>
    <property type="molecule type" value="Genomic_DNA"/>
</dbReference>
<proteinExistence type="predicted"/>
<dbReference type="AlphaFoldDB" id="A0A7K0CD84"/>
<evidence type="ECO:0008006" key="3">
    <source>
        <dbReference type="Google" id="ProtNLM"/>
    </source>
</evidence>
<dbReference type="Proteomes" id="UP000466345">
    <property type="component" value="Unassembled WGS sequence"/>
</dbReference>
<gene>
    <name evidence="1" type="ORF">SRB5_15390</name>
</gene>
<evidence type="ECO:0000313" key="1">
    <source>
        <dbReference type="EMBL" id="MQY11421.1"/>
    </source>
</evidence>